<dbReference type="AlphaFoldDB" id="A0A371HGN9"/>
<dbReference type="OrthoDB" id="5430981at2759"/>
<evidence type="ECO:0000313" key="2">
    <source>
        <dbReference type="Proteomes" id="UP000257109"/>
    </source>
</evidence>
<protein>
    <recommendedName>
        <fullName evidence="3">Retrotransposon gag domain-containing protein</fullName>
    </recommendedName>
</protein>
<gene>
    <name evidence="1" type="ORF">CR513_14635</name>
</gene>
<name>A0A371HGN9_MUCPR</name>
<evidence type="ECO:0008006" key="3">
    <source>
        <dbReference type="Google" id="ProtNLM"/>
    </source>
</evidence>
<accession>A0A371HGN9</accession>
<dbReference type="Proteomes" id="UP000257109">
    <property type="component" value="Unassembled WGS sequence"/>
</dbReference>
<evidence type="ECO:0000313" key="1">
    <source>
        <dbReference type="EMBL" id="RDY01971.1"/>
    </source>
</evidence>
<dbReference type="PANTHER" id="PTHR32108:SF9">
    <property type="entry name" value="REVERSE TRANSCRIPTASE RNASE H-LIKE DOMAIN-CONTAINING PROTEIN"/>
    <property type="match status" value="1"/>
</dbReference>
<feature type="non-terminal residue" evidence="1">
    <location>
        <position position="1"/>
    </location>
</feature>
<dbReference type="CDD" id="cd00303">
    <property type="entry name" value="retropepsin_like"/>
    <property type="match status" value="1"/>
</dbReference>
<dbReference type="EMBL" id="QJKJ01002632">
    <property type="protein sequence ID" value="RDY01971.1"/>
    <property type="molecule type" value="Genomic_DNA"/>
</dbReference>
<comment type="caution">
    <text evidence="1">The sequence shown here is derived from an EMBL/GenBank/DDBJ whole genome shotgun (WGS) entry which is preliminary data.</text>
</comment>
<reference evidence="1" key="1">
    <citation type="submission" date="2018-05" db="EMBL/GenBank/DDBJ databases">
        <title>Draft genome of Mucuna pruriens seed.</title>
        <authorList>
            <person name="Nnadi N.E."/>
            <person name="Vos R."/>
            <person name="Hasami M.H."/>
            <person name="Devisetty U.K."/>
            <person name="Aguiy J.C."/>
        </authorList>
    </citation>
    <scope>NUCLEOTIDE SEQUENCE [LARGE SCALE GENOMIC DNA]</scope>
    <source>
        <strain evidence="1">JCA_2017</strain>
    </source>
</reference>
<proteinExistence type="predicted"/>
<keyword evidence="2" id="KW-1185">Reference proteome</keyword>
<dbReference type="PANTHER" id="PTHR32108">
    <property type="entry name" value="DNA-DIRECTED RNA POLYMERASE SUBUNIT ALPHA"/>
    <property type="match status" value="1"/>
</dbReference>
<sequence length="327" mass="36670">MTYTKLFPLLLEQKLIEVVPLKPIELPYPRSYKPNNRCDYHGGAIGHATERCWSLKHKVQDLLDNGLLGFEDKEPNVHNNHLPAHGTMAVNAIDHEDKRIASPSGESKEAPKKAVTEEEAQAFLKVIQYSEYEMLDQLHKTPARISLLSLLINSKSHRELLLKTLNDAHVPQDITPTKFGGIINNITTSRHQSYSKEEVPTEGKTHNQPLHIVVKCENYMITRVLIDNRSSLNVMPKTTLDKLYALGAILKNSPIVVRALDGSKRQVMDIQPAYNCLLGRPWIHAAGAVLFIPASKGQILSRLTTDQGYGGERNDGQHAYSHRVCGR</sequence>
<organism evidence="1 2">
    <name type="scientific">Mucuna pruriens</name>
    <name type="common">Velvet bean</name>
    <name type="synonym">Dolichos pruriens</name>
    <dbReference type="NCBI Taxonomy" id="157652"/>
    <lineage>
        <taxon>Eukaryota</taxon>
        <taxon>Viridiplantae</taxon>
        <taxon>Streptophyta</taxon>
        <taxon>Embryophyta</taxon>
        <taxon>Tracheophyta</taxon>
        <taxon>Spermatophyta</taxon>
        <taxon>Magnoliopsida</taxon>
        <taxon>eudicotyledons</taxon>
        <taxon>Gunneridae</taxon>
        <taxon>Pentapetalae</taxon>
        <taxon>rosids</taxon>
        <taxon>fabids</taxon>
        <taxon>Fabales</taxon>
        <taxon>Fabaceae</taxon>
        <taxon>Papilionoideae</taxon>
        <taxon>50 kb inversion clade</taxon>
        <taxon>NPAAA clade</taxon>
        <taxon>indigoferoid/millettioid clade</taxon>
        <taxon>Phaseoleae</taxon>
        <taxon>Mucuna</taxon>
    </lineage>
</organism>